<proteinExistence type="predicted"/>
<evidence type="ECO:0000313" key="2">
    <source>
        <dbReference type="Proteomes" id="UP001595613"/>
    </source>
</evidence>
<protein>
    <recommendedName>
        <fullName evidence="3">SIR2-like domain-containing protein</fullName>
    </recommendedName>
</protein>
<keyword evidence="2" id="KW-1185">Reference proteome</keyword>
<accession>A0ABV7X0P6</accession>
<dbReference type="Proteomes" id="UP001595613">
    <property type="component" value="Unassembled WGS sequence"/>
</dbReference>
<gene>
    <name evidence="1" type="ORF">ACFOOL_08365</name>
</gene>
<dbReference type="RefSeq" id="WP_380096495.1">
    <property type="nucleotide sequence ID" value="NZ_JBHRYD010000005.1"/>
</dbReference>
<name>A0ABV7X0P6_9HYPH</name>
<dbReference type="EMBL" id="JBHRYD010000005">
    <property type="protein sequence ID" value="MFC3704767.1"/>
    <property type="molecule type" value="Genomic_DNA"/>
</dbReference>
<evidence type="ECO:0000313" key="1">
    <source>
        <dbReference type="EMBL" id="MFC3704767.1"/>
    </source>
</evidence>
<reference evidence="2" key="1">
    <citation type="journal article" date="2019" name="Int. J. Syst. Evol. Microbiol.">
        <title>The Global Catalogue of Microorganisms (GCM) 10K type strain sequencing project: providing services to taxonomists for standard genome sequencing and annotation.</title>
        <authorList>
            <consortium name="The Broad Institute Genomics Platform"/>
            <consortium name="The Broad Institute Genome Sequencing Center for Infectious Disease"/>
            <person name="Wu L."/>
            <person name="Ma J."/>
        </authorList>
    </citation>
    <scope>NUCLEOTIDE SEQUENCE [LARGE SCALE GENOMIC DNA]</scope>
    <source>
        <strain evidence="2">KCTC 42281</strain>
    </source>
</reference>
<comment type="caution">
    <text evidence="1">The sequence shown here is derived from an EMBL/GenBank/DDBJ whole genome shotgun (WGS) entry which is preliminary data.</text>
</comment>
<evidence type="ECO:0008006" key="3">
    <source>
        <dbReference type="Google" id="ProtNLM"/>
    </source>
</evidence>
<organism evidence="1 2">
    <name type="scientific">Devosia honganensis</name>
    <dbReference type="NCBI Taxonomy" id="1610527"/>
    <lineage>
        <taxon>Bacteria</taxon>
        <taxon>Pseudomonadati</taxon>
        <taxon>Pseudomonadota</taxon>
        <taxon>Alphaproteobacteria</taxon>
        <taxon>Hyphomicrobiales</taxon>
        <taxon>Devosiaceae</taxon>
        <taxon>Devosia</taxon>
    </lineage>
</organism>
<sequence>MSQQARQTLPQLDIESGINHSPHVVILGAGASRACCPNGDRNGKLLPVMSDLVVKLGIEDIIREAGHDPSGNFETVYSAISESGNQDVLGRLDDAVRRYFSTLTLPDEPTLYDYLILSLRPKDLIVTFNWDPLLPQAYRRWRHLGHVLPQIAFLHGNVDVSVNLEARQVRFTSDLGPSDSAFKPSRLLYPVAEKDYNSDPFIKGQWDMSLDYMRDSYYVTVYGYSAPRTDVEARQLLLDAWQSNTTRSLAEFDVVDIAPKAAVEASWAEFIVRTHGAVWDSFDHNILKTNPRRSCESFAFATLQQTPWHEDPFPAAATLGELESWIRPLLAEEASGKLLGDPHH</sequence>